<proteinExistence type="predicted"/>
<accession>A0A5C6G921</accession>
<evidence type="ECO:0000256" key="1">
    <source>
        <dbReference type="SAM" id="MobiDB-lite"/>
    </source>
</evidence>
<comment type="caution">
    <text evidence="2">The sequence shown here is derived from an EMBL/GenBank/DDBJ whole genome shotgun (WGS) entry which is preliminary data.</text>
</comment>
<gene>
    <name evidence="2" type="ORF">ED733_002585</name>
</gene>
<dbReference type="Proteomes" id="UP000317257">
    <property type="component" value="Unassembled WGS sequence"/>
</dbReference>
<feature type="region of interest" description="Disordered" evidence="1">
    <location>
        <begin position="445"/>
        <end position="502"/>
    </location>
</feature>
<feature type="compositionally biased region" description="Polar residues" evidence="1">
    <location>
        <begin position="475"/>
        <end position="484"/>
    </location>
</feature>
<sequence>MDIGKLDSLQERLEEEIRLRKQLERQTRNTTLPEFLDACHRLMFLGLNVGPTKSSTKDDPANAELKLRPDSIREWSNFPQEQSQIWRALMQADFTERHFTPLIVMEVNGKELRKRSLRSELDLGYFERQTVETPVASVIEGLFTNTQLRETFQLKGDVSFENHANTLTDERILVTDMSSMSLEPAPLRRSRRLAAKSGGTPSLPAATRQDGHQECRQQRLARPRADQFCVYNKGISERLPAFIVEYKSPHKLSLAHIKAGLVDMDLDDIVRLQQKNETPETICRRVVAAVITQVYSYMITGGIELGYVCTGEAFIYIHVKRDEPKTAYYYLSVPREDVGESTGWTADLDDNNRLHLTALGQVLAFTLRALQTTPRANGWIKWAEANLQRWEMVYDVILDEIQEKDILDSNFKPAAQSRDVYSRLSPVKTMSRAMLVSAACGPSQHITPLGDYEKPDGEFDPNTPSRSPREPRAANPSSRRTTTKASRDESTGGTIMASIGIG</sequence>
<dbReference type="AlphaFoldDB" id="A0A5C6G921"/>
<feature type="region of interest" description="Disordered" evidence="1">
    <location>
        <begin position="185"/>
        <end position="211"/>
    </location>
</feature>
<evidence type="ECO:0000313" key="2">
    <source>
        <dbReference type="EMBL" id="TWU74395.1"/>
    </source>
</evidence>
<reference evidence="3" key="1">
    <citation type="submission" date="2018-12" db="EMBL/GenBank/DDBJ databases">
        <title>The complete genome of Metarhizium rileyi, a key fungal pathogen of Lepidoptera.</title>
        <authorList>
            <person name="Binneck E."/>
            <person name="Lastra C.C.L."/>
            <person name="Sosa-Gomez D.R."/>
        </authorList>
    </citation>
    <scope>NUCLEOTIDE SEQUENCE [LARGE SCALE GENOMIC DNA]</scope>
    <source>
        <strain evidence="3">Cep018-CH2</strain>
    </source>
</reference>
<organism evidence="2 3">
    <name type="scientific">Metarhizium rileyi (strain RCEF 4871)</name>
    <name type="common">Nomuraea rileyi</name>
    <dbReference type="NCBI Taxonomy" id="1649241"/>
    <lineage>
        <taxon>Eukaryota</taxon>
        <taxon>Fungi</taxon>
        <taxon>Dikarya</taxon>
        <taxon>Ascomycota</taxon>
        <taxon>Pezizomycotina</taxon>
        <taxon>Sordariomycetes</taxon>
        <taxon>Hypocreomycetidae</taxon>
        <taxon>Hypocreales</taxon>
        <taxon>Clavicipitaceae</taxon>
        <taxon>Metarhizium</taxon>
    </lineage>
</organism>
<name>A0A5C6G921_METRR</name>
<protein>
    <submittedName>
        <fullName evidence="2">Uncharacterized protein</fullName>
    </submittedName>
</protein>
<dbReference type="EMBL" id="SBHS01000011">
    <property type="protein sequence ID" value="TWU74395.1"/>
    <property type="molecule type" value="Genomic_DNA"/>
</dbReference>
<evidence type="ECO:0000313" key="3">
    <source>
        <dbReference type="Proteomes" id="UP000317257"/>
    </source>
</evidence>